<keyword evidence="3" id="KW-1185">Reference proteome</keyword>
<name>A0AAW4W7N6_9FIRM</name>
<comment type="caution">
    <text evidence="2">The sequence shown here is derived from an EMBL/GenBank/DDBJ whole genome shotgun (WGS) entry which is preliminary data.</text>
</comment>
<dbReference type="Gene3D" id="3.90.550.10">
    <property type="entry name" value="Spore Coat Polysaccharide Biosynthesis Protein SpsA, Chain A"/>
    <property type="match status" value="1"/>
</dbReference>
<sequence length="309" mass="36707">MQMKTSVIMTVYNGSKYLLEMLESLRKQTRAIDELLIFDDRSTDSSQMIIKTYISKYRLNNWKLVVNKENKGWEKNFTDGISTATGDIIFPCDQDDIWHLDKIEKMSTAFENNDDILLLVSGYHAFSENGGKMATQQNVRTESEDIVSKIVFDEKYYQILRPGCTMAFRKEIMPAFKTLWKEGTPHDALLWTIASIQQRLYLYQGTFIEYRRHDSNASKNISHGYKYKVNEIERTALVNEWYLSTYDGDLQKRKTIECCTKWCDFRKKLIVDKKLVYWIRLWPLKKYYLKPKKYLGDLYYYLVRLGMKE</sequence>
<dbReference type="InterPro" id="IPR029044">
    <property type="entry name" value="Nucleotide-diphossugar_trans"/>
</dbReference>
<gene>
    <name evidence="2" type="ORF">LKD40_09315</name>
</gene>
<dbReference type="GO" id="GO:0016758">
    <property type="term" value="F:hexosyltransferase activity"/>
    <property type="evidence" value="ECO:0007669"/>
    <property type="project" value="UniProtKB-ARBA"/>
</dbReference>
<reference evidence="2 3" key="1">
    <citation type="submission" date="2021-10" db="EMBL/GenBank/DDBJ databases">
        <title>Anaerobic single-cell dispensing facilitates the cultivation of human gut bacteria.</title>
        <authorList>
            <person name="Afrizal A."/>
        </authorList>
    </citation>
    <scope>NUCLEOTIDE SEQUENCE [LARGE SCALE GENOMIC DNA]</scope>
    <source>
        <strain evidence="2 3">CLA-AA-H217</strain>
    </source>
</reference>
<dbReference type="PANTHER" id="PTHR22916:SF3">
    <property type="entry name" value="UDP-GLCNAC:BETAGAL BETA-1,3-N-ACETYLGLUCOSAMINYLTRANSFERASE-LIKE PROTEIN 1"/>
    <property type="match status" value="1"/>
</dbReference>
<dbReference type="Pfam" id="PF00535">
    <property type="entry name" value="Glycos_transf_2"/>
    <property type="match status" value="1"/>
</dbReference>
<keyword evidence="2" id="KW-0808">Transferase</keyword>
<protein>
    <submittedName>
        <fullName evidence="2">Glycosyltransferase</fullName>
        <ecNumber evidence="2">2.4.-.-</ecNumber>
    </submittedName>
</protein>
<dbReference type="Proteomes" id="UP001198612">
    <property type="component" value="Unassembled WGS sequence"/>
</dbReference>
<dbReference type="AlphaFoldDB" id="A0AAW4W7N6"/>
<dbReference type="SUPFAM" id="SSF53448">
    <property type="entry name" value="Nucleotide-diphospho-sugar transferases"/>
    <property type="match status" value="1"/>
</dbReference>
<keyword evidence="2" id="KW-0328">Glycosyltransferase</keyword>
<evidence type="ECO:0000259" key="1">
    <source>
        <dbReference type="Pfam" id="PF00535"/>
    </source>
</evidence>
<feature type="domain" description="Glycosyltransferase 2-like" evidence="1">
    <location>
        <begin position="6"/>
        <end position="172"/>
    </location>
</feature>
<dbReference type="PANTHER" id="PTHR22916">
    <property type="entry name" value="GLYCOSYLTRANSFERASE"/>
    <property type="match status" value="1"/>
</dbReference>
<evidence type="ECO:0000313" key="3">
    <source>
        <dbReference type="Proteomes" id="UP001198612"/>
    </source>
</evidence>
<dbReference type="InterPro" id="IPR001173">
    <property type="entry name" value="Glyco_trans_2-like"/>
</dbReference>
<dbReference type="RefSeq" id="WP_227588740.1">
    <property type="nucleotide sequence ID" value="NZ_JAJEQQ010000012.1"/>
</dbReference>
<accession>A0AAW4W7N6</accession>
<proteinExistence type="predicted"/>
<organism evidence="2 3">
    <name type="scientific">Blautia fusiformis</name>
    <dbReference type="NCBI Taxonomy" id="2881264"/>
    <lineage>
        <taxon>Bacteria</taxon>
        <taxon>Bacillati</taxon>
        <taxon>Bacillota</taxon>
        <taxon>Clostridia</taxon>
        <taxon>Lachnospirales</taxon>
        <taxon>Lachnospiraceae</taxon>
        <taxon>Blautia</taxon>
    </lineage>
</organism>
<dbReference type="EC" id="2.4.-.-" evidence="2"/>
<evidence type="ECO:0000313" key="2">
    <source>
        <dbReference type="EMBL" id="MCC2228001.1"/>
    </source>
</evidence>
<dbReference type="EMBL" id="JAJEQQ010000012">
    <property type="protein sequence ID" value="MCC2228001.1"/>
    <property type="molecule type" value="Genomic_DNA"/>
</dbReference>